<dbReference type="EMBL" id="GBRH01253586">
    <property type="protein sequence ID" value="JAD44309.1"/>
    <property type="molecule type" value="Transcribed_RNA"/>
</dbReference>
<reference evidence="1" key="2">
    <citation type="journal article" date="2015" name="Data Brief">
        <title>Shoot transcriptome of the giant reed, Arundo donax.</title>
        <authorList>
            <person name="Barrero R.A."/>
            <person name="Guerrero F.D."/>
            <person name="Moolhuijzen P."/>
            <person name="Goolsby J.A."/>
            <person name="Tidwell J."/>
            <person name="Bellgard S.E."/>
            <person name="Bellgard M.I."/>
        </authorList>
    </citation>
    <scope>NUCLEOTIDE SEQUENCE</scope>
    <source>
        <tissue evidence="1">Shoot tissue taken approximately 20 cm above the soil surface</tissue>
    </source>
</reference>
<proteinExistence type="predicted"/>
<accession>A0A0A8ZY35</accession>
<reference evidence="1" key="1">
    <citation type="submission" date="2014-09" db="EMBL/GenBank/DDBJ databases">
        <authorList>
            <person name="Magalhaes I.L.F."/>
            <person name="Oliveira U."/>
            <person name="Santos F.R."/>
            <person name="Vidigal T.H.D.A."/>
            <person name="Brescovit A.D."/>
            <person name="Santos A.J."/>
        </authorList>
    </citation>
    <scope>NUCLEOTIDE SEQUENCE</scope>
    <source>
        <tissue evidence="1">Shoot tissue taken approximately 20 cm above the soil surface</tissue>
    </source>
</reference>
<evidence type="ECO:0000313" key="1">
    <source>
        <dbReference type="EMBL" id="JAD44309.1"/>
    </source>
</evidence>
<sequence length="50" mass="5971">METTNKCDGSPQFSWFSWLLSKIYRRIFQDSKATDNANPERTRIQMDRSL</sequence>
<organism evidence="1">
    <name type="scientific">Arundo donax</name>
    <name type="common">Giant reed</name>
    <name type="synonym">Donax arundinaceus</name>
    <dbReference type="NCBI Taxonomy" id="35708"/>
    <lineage>
        <taxon>Eukaryota</taxon>
        <taxon>Viridiplantae</taxon>
        <taxon>Streptophyta</taxon>
        <taxon>Embryophyta</taxon>
        <taxon>Tracheophyta</taxon>
        <taxon>Spermatophyta</taxon>
        <taxon>Magnoliopsida</taxon>
        <taxon>Liliopsida</taxon>
        <taxon>Poales</taxon>
        <taxon>Poaceae</taxon>
        <taxon>PACMAD clade</taxon>
        <taxon>Arundinoideae</taxon>
        <taxon>Arundineae</taxon>
        <taxon>Arundo</taxon>
    </lineage>
</organism>
<name>A0A0A8ZY35_ARUDO</name>
<protein>
    <submittedName>
        <fullName evidence="1">Uncharacterized protein</fullName>
    </submittedName>
</protein>
<dbReference type="AlphaFoldDB" id="A0A0A8ZY35"/>